<dbReference type="RefSeq" id="WP_345039472.1">
    <property type="nucleotide sequence ID" value="NZ_BAAAYL010000001.1"/>
</dbReference>
<feature type="chain" id="PRO_5046688649" description="Lipoprotein" evidence="2">
    <location>
        <begin position="22"/>
        <end position="240"/>
    </location>
</feature>
<gene>
    <name evidence="3" type="ORF">GCM10020367_39740</name>
</gene>
<sequence>MTTKKLAALLGTAALGVLGLAGCGIRSTGVPVDAGAAPSRVSCEVPRDGTTASSDRISVRVRLVCGSQLVQVERRVPAPEGGDTDRVRLARTLLHELRRETPATEKAAGVSTDVPAGLQVTAGREGDPEGTLRLSKDPGDLPAFALSQIICTYAEGGSTATADGTVLLAGPGNAAPPRLHVHAHPPVPPRRHPGGIDHGHGRHLRHEGRRGGRARPPEPAQPLRAGTPAHSAEGAHSSPS</sequence>
<feature type="compositionally biased region" description="Basic residues" evidence="1">
    <location>
        <begin position="200"/>
        <end position="213"/>
    </location>
</feature>
<accession>A0ABP6SEP9</accession>
<name>A0ABP6SEP9_9ACTN</name>
<organism evidence="3 4">
    <name type="scientific">Streptomyces sannanensis</name>
    <dbReference type="NCBI Taxonomy" id="285536"/>
    <lineage>
        <taxon>Bacteria</taxon>
        <taxon>Bacillati</taxon>
        <taxon>Actinomycetota</taxon>
        <taxon>Actinomycetes</taxon>
        <taxon>Kitasatosporales</taxon>
        <taxon>Streptomycetaceae</taxon>
        <taxon>Streptomyces</taxon>
    </lineage>
</organism>
<evidence type="ECO:0000256" key="1">
    <source>
        <dbReference type="SAM" id="MobiDB-lite"/>
    </source>
</evidence>
<protein>
    <recommendedName>
        <fullName evidence="5">Lipoprotein</fullName>
    </recommendedName>
</protein>
<evidence type="ECO:0000313" key="3">
    <source>
        <dbReference type="EMBL" id="GAA3374727.1"/>
    </source>
</evidence>
<comment type="caution">
    <text evidence="3">The sequence shown here is derived from an EMBL/GenBank/DDBJ whole genome shotgun (WGS) entry which is preliminary data.</text>
</comment>
<feature type="compositionally biased region" description="Basic residues" evidence="1">
    <location>
        <begin position="179"/>
        <end position="193"/>
    </location>
</feature>
<feature type="region of interest" description="Disordered" evidence="1">
    <location>
        <begin position="169"/>
        <end position="240"/>
    </location>
</feature>
<evidence type="ECO:0008006" key="5">
    <source>
        <dbReference type="Google" id="ProtNLM"/>
    </source>
</evidence>
<dbReference type="EMBL" id="BAAAYL010000001">
    <property type="protein sequence ID" value="GAA3374727.1"/>
    <property type="molecule type" value="Genomic_DNA"/>
</dbReference>
<feature type="signal peptide" evidence="2">
    <location>
        <begin position="1"/>
        <end position="21"/>
    </location>
</feature>
<dbReference type="Proteomes" id="UP001499990">
    <property type="component" value="Unassembled WGS sequence"/>
</dbReference>
<proteinExistence type="predicted"/>
<evidence type="ECO:0000256" key="2">
    <source>
        <dbReference type="SAM" id="SignalP"/>
    </source>
</evidence>
<dbReference type="PROSITE" id="PS51257">
    <property type="entry name" value="PROKAR_LIPOPROTEIN"/>
    <property type="match status" value="1"/>
</dbReference>
<reference evidence="4" key="1">
    <citation type="journal article" date="2019" name="Int. J. Syst. Evol. Microbiol.">
        <title>The Global Catalogue of Microorganisms (GCM) 10K type strain sequencing project: providing services to taxonomists for standard genome sequencing and annotation.</title>
        <authorList>
            <consortium name="The Broad Institute Genomics Platform"/>
            <consortium name="The Broad Institute Genome Sequencing Center for Infectious Disease"/>
            <person name="Wu L."/>
            <person name="Ma J."/>
        </authorList>
    </citation>
    <scope>NUCLEOTIDE SEQUENCE [LARGE SCALE GENOMIC DNA]</scope>
    <source>
        <strain evidence="4">JCM 9651</strain>
    </source>
</reference>
<keyword evidence="4" id="KW-1185">Reference proteome</keyword>
<keyword evidence="2" id="KW-0732">Signal</keyword>
<evidence type="ECO:0000313" key="4">
    <source>
        <dbReference type="Proteomes" id="UP001499990"/>
    </source>
</evidence>